<evidence type="ECO:0000256" key="2">
    <source>
        <dbReference type="ARBA" id="ARBA00022741"/>
    </source>
</evidence>
<comment type="cofactor">
    <cofactor evidence="1">
        <name>Mg(2+)</name>
        <dbReference type="ChEBI" id="CHEBI:18420"/>
    </cofactor>
</comment>
<dbReference type="InterPro" id="IPR050117">
    <property type="entry name" value="MAPK"/>
</dbReference>
<dbReference type="Proteomes" id="UP001166093">
    <property type="component" value="Unassembled WGS sequence"/>
</dbReference>
<keyword evidence="7" id="KW-0418">Kinase</keyword>
<comment type="caution">
    <text evidence="7">The sequence shown here is derived from an EMBL/GenBank/DDBJ whole genome shotgun (WGS) entry which is preliminary data.</text>
</comment>
<dbReference type="PROSITE" id="PS50011">
    <property type="entry name" value="PROTEIN_KINASE_DOM"/>
    <property type="match status" value="1"/>
</dbReference>
<evidence type="ECO:0000256" key="5">
    <source>
        <dbReference type="RuleBase" id="RU000304"/>
    </source>
</evidence>
<feature type="non-terminal residue" evidence="7">
    <location>
        <position position="423"/>
    </location>
</feature>
<keyword evidence="2 4" id="KW-0547">Nucleotide-binding</keyword>
<dbReference type="PANTHER" id="PTHR24055">
    <property type="entry name" value="MITOGEN-ACTIVATED PROTEIN KINASE"/>
    <property type="match status" value="1"/>
</dbReference>
<dbReference type="InterPro" id="IPR000719">
    <property type="entry name" value="Prot_kinase_dom"/>
</dbReference>
<organism evidence="7 8">
    <name type="scientific">Polyodon spathula</name>
    <name type="common">North American paddlefish</name>
    <name type="synonym">Squalus spathula</name>
    <dbReference type="NCBI Taxonomy" id="7913"/>
    <lineage>
        <taxon>Eukaryota</taxon>
        <taxon>Metazoa</taxon>
        <taxon>Chordata</taxon>
        <taxon>Craniata</taxon>
        <taxon>Vertebrata</taxon>
        <taxon>Euteleostomi</taxon>
        <taxon>Actinopterygii</taxon>
        <taxon>Chondrostei</taxon>
        <taxon>Acipenseriformes</taxon>
        <taxon>Polyodontidae</taxon>
        <taxon>Polyodon</taxon>
    </lineage>
</organism>
<dbReference type="InterPro" id="IPR017441">
    <property type="entry name" value="Protein_kinase_ATP_BS"/>
</dbReference>
<feature type="binding site" evidence="4">
    <location>
        <position position="36"/>
    </location>
    <ligand>
        <name>ATP</name>
        <dbReference type="ChEBI" id="CHEBI:30616"/>
    </ligand>
</feature>
<evidence type="ECO:0000256" key="3">
    <source>
        <dbReference type="ARBA" id="ARBA00022840"/>
    </source>
</evidence>
<name>A0ABS2XVY6_POLSP</name>
<evidence type="ECO:0000256" key="1">
    <source>
        <dbReference type="ARBA" id="ARBA00001946"/>
    </source>
</evidence>
<dbReference type="Pfam" id="PF00069">
    <property type="entry name" value="Pkinase"/>
    <property type="match status" value="1"/>
</dbReference>
<dbReference type="PROSITE" id="PS00107">
    <property type="entry name" value="PROTEIN_KINASE_ATP"/>
    <property type="match status" value="1"/>
</dbReference>
<evidence type="ECO:0000259" key="6">
    <source>
        <dbReference type="PROSITE" id="PS50011"/>
    </source>
</evidence>
<feature type="non-terminal residue" evidence="7">
    <location>
        <position position="1"/>
    </location>
</feature>
<dbReference type="SUPFAM" id="SSF56112">
    <property type="entry name" value="Protein kinase-like (PK-like)"/>
    <property type="match status" value="1"/>
</dbReference>
<comment type="similarity">
    <text evidence="5">Belongs to the protein kinase superfamily.</text>
</comment>
<reference evidence="7" key="1">
    <citation type="journal article" date="2021" name="Cell">
        <title>Tracing the genetic footprints of vertebrate landing in non-teleost ray-finned fishes.</title>
        <authorList>
            <person name="Bi X."/>
            <person name="Wang K."/>
            <person name="Yang L."/>
            <person name="Pan H."/>
            <person name="Jiang H."/>
            <person name="Wei Q."/>
            <person name="Fang M."/>
            <person name="Yu H."/>
            <person name="Zhu C."/>
            <person name="Cai Y."/>
            <person name="He Y."/>
            <person name="Gan X."/>
            <person name="Zeng H."/>
            <person name="Yu D."/>
            <person name="Zhu Y."/>
            <person name="Jiang H."/>
            <person name="Qiu Q."/>
            <person name="Yang H."/>
            <person name="Zhang Y.E."/>
            <person name="Wang W."/>
            <person name="Zhu M."/>
            <person name="He S."/>
            <person name="Zhang G."/>
        </authorList>
    </citation>
    <scope>NUCLEOTIDE SEQUENCE</scope>
    <source>
        <strain evidence="7">Pddl_001</strain>
    </source>
</reference>
<dbReference type="InterPro" id="IPR008271">
    <property type="entry name" value="Ser/Thr_kinase_AS"/>
</dbReference>
<keyword evidence="7" id="KW-0808">Transferase</keyword>
<dbReference type="Gene3D" id="3.30.200.20">
    <property type="entry name" value="Phosphorylase Kinase, domain 1"/>
    <property type="match status" value="1"/>
</dbReference>
<keyword evidence="8" id="KW-1185">Reference proteome</keyword>
<gene>
    <name evidence="7" type="primary">Mok</name>
    <name evidence="7" type="ORF">GTO93_0017882</name>
</gene>
<sequence length="423" mass="48574">FFLFTEYRIIGKIGEGTFSEVVKAQSLQDGGYYACKKMKQRFESTEQVNNLREIQAMRRLSPHPNILQLQEVLHDRKTGSLSLICELMEMNVYELIRGRRDPLPENKIKSYMYQLCKSLDHMHRNGIFHRDVKPENILIRRDVLKLADFGSCRSVYSKPPYTEYISTRWYRAPECLLTDGHYSYKMDIWSAGCVFFEIVSLNPLFPGSNELDQISRIHDVLGTPDGAVLRKFKQSRAMRFDFPPKKGSGISRLIPRSSSESLSLMYEMLQYEPEERTSSKAALQHPYFKELRVAEKQAATLRRAIGAVQQGENSGTPNSIDNLWRIARQGRKPHHIRYVQEPLVRRHGPPYPLELPKLNVAAPKIPTYPMSSLTSVLSQNVTLPVLQPTKSNAKISKPSKEQPLKPCLKTYHIPPLERKGGDL</sequence>
<evidence type="ECO:0000313" key="8">
    <source>
        <dbReference type="Proteomes" id="UP001166093"/>
    </source>
</evidence>
<dbReference type="EMBL" id="JAAWVQ010078612">
    <property type="protein sequence ID" value="MBN3278298.1"/>
    <property type="molecule type" value="Genomic_DNA"/>
</dbReference>
<evidence type="ECO:0000256" key="4">
    <source>
        <dbReference type="PROSITE-ProRule" id="PRU10141"/>
    </source>
</evidence>
<accession>A0ABS2XVY6</accession>
<dbReference type="CDD" id="cd07831">
    <property type="entry name" value="STKc_MOK"/>
    <property type="match status" value="1"/>
</dbReference>
<dbReference type="Gene3D" id="1.10.510.10">
    <property type="entry name" value="Transferase(Phosphotransferase) domain 1"/>
    <property type="match status" value="1"/>
</dbReference>
<keyword evidence="3 4" id="KW-0067">ATP-binding</keyword>
<keyword evidence="5" id="KW-0723">Serine/threonine-protein kinase</keyword>
<dbReference type="SMART" id="SM00220">
    <property type="entry name" value="S_TKc"/>
    <property type="match status" value="1"/>
</dbReference>
<protein>
    <submittedName>
        <fullName evidence="7">MOK kinase</fullName>
    </submittedName>
</protein>
<evidence type="ECO:0000313" key="7">
    <source>
        <dbReference type="EMBL" id="MBN3278298.1"/>
    </source>
</evidence>
<feature type="domain" description="Protein kinase" evidence="6">
    <location>
        <begin position="7"/>
        <end position="288"/>
    </location>
</feature>
<proteinExistence type="inferred from homology"/>
<dbReference type="PROSITE" id="PS00108">
    <property type="entry name" value="PROTEIN_KINASE_ST"/>
    <property type="match status" value="1"/>
</dbReference>
<dbReference type="GO" id="GO:0016301">
    <property type="term" value="F:kinase activity"/>
    <property type="evidence" value="ECO:0007669"/>
    <property type="project" value="UniProtKB-KW"/>
</dbReference>
<dbReference type="InterPro" id="IPR011009">
    <property type="entry name" value="Kinase-like_dom_sf"/>
</dbReference>